<evidence type="ECO:0000313" key="9">
    <source>
        <dbReference type="EMBL" id="MXN20571.1"/>
    </source>
</evidence>
<dbReference type="InterPro" id="IPR004089">
    <property type="entry name" value="MCPsignal_dom"/>
</dbReference>
<comment type="similarity">
    <text evidence="2">Belongs to the methyl-accepting chemotaxis (MCP) protein family.</text>
</comment>
<evidence type="ECO:0000313" key="10">
    <source>
        <dbReference type="Proteomes" id="UP000477911"/>
    </source>
</evidence>
<keyword evidence="3" id="KW-0807">Transducer</keyword>
<feature type="transmembrane region" description="Helical" evidence="6">
    <location>
        <begin position="20"/>
        <end position="40"/>
    </location>
</feature>
<proteinExistence type="inferred from homology"/>
<dbReference type="GO" id="GO:0007165">
    <property type="term" value="P:signal transduction"/>
    <property type="evidence" value="ECO:0007669"/>
    <property type="project" value="UniProtKB-KW"/>
</dbReference>
<dbReference type="PANTHER" id="PTHR43531">
    <property type="entry name" value="PROTEIN ICFG"/>
    <property type="match status" value="1"/>
</dbReference>
<dbReference type="Proteomes" id="UP000477911">
    <property type="component" value="Unassembled WGS sequence"/>
</dbReference>
<dbReference type="SMART" id="SM00304">
    <property type="entry name" value="HAMP"/>
    <property type="match status" value="2"/>
</dbReference>
<dbReference type="PROSITE" id="PS50885">
    <property type="entry name" value="HAMP"/>
    <property type="match status" value="2"/>
</dbReference>
<feature type="domain" description="HAMP" evidence="8">
    <location>
        <begin position="377"/>
        <end position="430"/>
    </location>
</feature>
<dbReference type="Pfam" id="PF05227">
    <property type="entry name" value="CHASE3"/>
    <property type="match status" value="2"/>
</dbReference>
<dbReference type="GO" id="GO:0004888">
    <property type="term" value="F:transmembrane signaling receptor activity"/>
    <property type="evidence" value="ECO:0007669"/>
    <property type="project" value="InterPro"/>
</dbReference>
<dbReference type="SUPFAM" id="SSF58104">
    <property type="entry name" value="Methyl-accepting chemotaxis protein (MCP) signaling domain"/>
    <property type="match status" value="1"/>
</dbReference>
<feature type="coiled-coil region" evidence="4">
    <location>
        <begin position="775"/>
        <end position="802"/>
    </location>
</feature>
<accession>A0A6L7G910</accession>
<dbReference type="GO" id="GO:0006935">
    <property type="term" value="P:chemotaxis"/>
    <property type="evidence" value="ECO:0007669"/>
    <property type="project" value="UniProtKB-KW"/>
</dbReference>
<evidence type="ECO:0000256" key="2">
    <source>
        <dbReference type="ARBA" id="ARBA00029447"/>
    </source>
</evidence>
<evidence type="ECO:0008006" key="11">
    <source>
        <dbReference type="Google" id="ProtNLM"/>
    </source>
</evidence>
<evidence type="ECO:0000256" key="5">
    <source>
        <dbReference type="SAM" id="MobiDB-lite"/>
    </source>
</evidence>
<name>A0A6L7G910_9RHOB</name>
<dbReference type="SUPFAM" id="SSF158472">
    <property type="entry name" value="HAMP domain-like"/>
    <property type="match status" value="1"/>
</dbReference>
<dbReference type="InterPro" id="IPR004090">
    <property type="entry name" value="Chemotax_Me-accpt_rcpt"/>
</dbReference>
<evidence type="ECO:0000259" key="7">
    <source>
        <dbReference type="PROSITE" id="PS50111"/>
    </source>
</evidence>
<sequence>MALTRFEDLPTKAKILRVNMMPLILMCCIGLVGIGSLLFISRSVRQVNATQGVLSGAQEVLAVAVDMETGMRGYLLAGQEAFLEPYHTGSERIGALFEDLGTLVAAEPGQVARLDQAAQIIRDWQSQVIARQIALRREIGDAETMNDIARMVAQDGSERYFEDFRTQVDQFLKNERARLEARQDGFEALLSAGFVSRTATREGIEALVAASEAMDTVRALQSAALDMQAGLRGFLLAGERRFLAPYEAGQREVEQQLIQLTGQVGDDPAQMELLTRMQGALDEWIRNMAVPMIGLRTRIGHASTMDDMAALIRKAEGKAYFDRFRTVMTAFEAEERALMQSRSATRQVTEWLAMAAIVLFMIVAGISGIVLSHRAGAAIAAPIIAIVGAMRQIIDGGTEIEIAGQDRGDEVGEIARATQIFQENSRKVVALAQADAENARKLEETAKGIAEAAEQAAEREKRDRTEAERRRGQVDRLQQEISTVVRGAVRGDFSGRIEAGFEDADLGTLAQRVNELMVVVQEGLDRTMAVLRQFADGSLSVRMEGSFEGAFGDLRDNLNVTISRFEEMVGQLSRTSGMVMSKAGSITRASGDLSGRSAEQAAALAETAVAVEQIGATIKSTAANAREAREISTRSSDKAEEGVGVVRRAVEAMSAIERSAAEMRHIVDMIEEISSQTNLLSLNASVEAARAGEAGKGFSVVASEVRALAQRSAGASTKIRQLIEESRRSITHGVTLINGAGTTLDDLSAAVNRVAGFVNDITLATSEQATGIGEIETAVADIDRMTQENAAMAEESAEAAKAMILSAEQMEDQLAYFAAREAASPRSSSGRRRA</sequence>
<gene>
    <name evidence="9" type="ORF">GR170_22300</name>
</gene>
<keyword evidence="6" id="KW-0812">Transmembrane</keyword>
<dbReference type="Gene3D" id="6.10.340.10">
    <property type="match status" value="1"/>
</dbReference>
<dbReference type="GO" id="GO:0016020">
    <property type="term" value="C:membrane"/>
    <property type="evidence" value="ECO:0007669"/>
    <property type="project" value="InterPro"/>
</dbReference>
<feature type="compositionally biased region" description="Basic and acidic residues" evidence="5">
    <location>
        <begin position="456"/>
        <end position="473"/>
    </location>
</feature>
<evidence type="ECO:0000256" key="6">
    <source>
        <dbReference type="SAM" id="Phobius"/>
    </source>
</evidence>
<evidence type="ECO:0000256" key="4">
    <source>
        <dbReference type="SAM" id="Coils"/>
    </source>
</evidence>
<dbReference type="RefSeq" id="WP_160896687.1">
    <property type="nucleotide sequence ID" value="NZ_WUMU01000030.1"/>
</dbReference>
<dbReference type="EMBL" id="WUMU01000030">
    <property type="protein sequence ID" value="MXN20571.1"/>
    <property type="molecule type" value="Genomic_DNA"/>
</dbReference>
<dbReference type="PROSITE" id="PS50111">
    <property type="entry name" value="CHEMOTAXIS_TRANSDUC_2"/>
    <property type="match status" value="1"/>
</dbReference>
<feature type="domain" description="HAMP" evidence="8">
    <location>
        <begin position="524"/>
        <end position="570"/>
    </location>
</feature>
<evidence type="ECO:0000256" key="1">
    <source>
        <dbReference type="ARBA" id="ARBA00022500"/>
    </source>
</evidence>
<dbReference type="Gene3D" id="1.20.120.1530">
    <property type="match status" value="1"/>
</dbReference>
<protein>
    <recommendedName>
        <fullName evidence="11">HAMP domain-containing protein</fullName>
    </recommendedName>
</protein>
<keyword evidence="4" id="KW-0175">Coiled coil</keyword>
<dbReference type="PANTHER" id="PTHR43531:SF11">
    <property type="entry name" value="METHYL-ACCEPTING CHEMOTAXIS PROTEIN 3"/>
    <property type="match status" value="1"/>
</dbReference>
<dbReference type="Gene3D" id="1.10.287.950">
    <property type="entry name" value="Methyl-accepting chemotaxis protein"/>
    <property type="match status" value="1"/>
</dbReference>
<keyword evidence="6" id="KW-1133">Transmembrane helix</keyword>
<feature type="transmembrane region" description="Helical" evidence="6">
    <location>
        <begin position="351"/>
        <end position="371"/>
    </location>
</feature>
<organism evidence="9 10">
    <name type="scientific">Pseudooceanicola albus</name>
    <dbReference type="NCBI Taxonomy" id="2692189"/>
    <lineage>
        <taxon>Bacteria</taxon>
        <taxon>Pseudomonadati</taxon>
        <taxon>Pseudomonadota</taxon>
        <taxon>Alphaproteobacteria</taxon>
        <taxon>Rhodobacterales</taxon>
        <taxon>Paracoccaceae</taxon>
        <taxon>Pseudooceanicola</taxon>
    </lineage>
</organism>
<feature type="domain" description="Methyl-accepting transducer" evidence="7">
    <location>
        <begin position="575"/>
        <end position="804"/>
    </location>
</feature>
<dbReference type="CDD" id="cd19410">
    <property type="entry name" value="HK9-like_sensor"/>
    <property type="match status" value="2"/>
</dbReference>
<dbReference type="SMART" id="SM00283">
    <property type="entry name" value="MA"/>
    <property type="match status" value="1"/>
</dbReference>
<dbReference type="AlphaFoldDB" id="A0A6L7G910"/>
<dbReference type="PRINTS" id="PR00260">
    <property type="entry name" value="CHEMTRNSDUCR"/>
</dbReference>
<dbReference type="InterPro" id="IPR003660">
    <property type="entry name" value="HAMP_dom"/>
</dbReference>
<feature type="region of interest" description="Disordered" evidence="5">
    <location>
        <begin position="449"/>
        <end position="473"/>
    </location>
</feature>
<dbReference type="InterPro" id="IPR051310">
    <property type="entry name" value="MCP_chemotaxis"/>
</dbReference>
<comment type="caution">
    <text evidence="9">The sequence shown here is derived from an EMBL/GenBank/DDBJ whole genome shotgun (WGS) entry which is preliminary data.</text>
</comment>
<keyword evidence="6" id="KW-0472">Membrane</keyword>
<dbReference type="InterPro" id="IPR007891">
    <property type="entry name" value="CHASE3"/>
</dbReference>
<keyword evidence="10" id="KW-1185">Reference proteome</keyword>
<reference evidence="9 10" key="1">
    <citation type="submission" date="2019-12" db="EMBL/GenBank/DDBJ databases">
        <authorList>
            <person name="Li M."/>
        </authorList>
    </citation>
    <scope>NUCLEOTIDE SEQUENCE [LARGE SCALE GENOMIC DNA]</scope>
    <source>
        <strain evidence="9 10">GBMRC 2024</strain>
    </source>
</reference>
<dbReference type="Pfam" id="PF00015">
    <property type="entry name" value="MCPsignal"/>
    <property type="match status" value="1"/>
</dbReference>
<evidence type="ECO:0000256" key="3">
    <source>
        <dbReference type="PROSITE-ProRule" id="PRU00284"/>
    </source>
</evidence>
<keyword evidence="1" id="KW-0145">Chemotaxis</keyword>
<evidence type="ECO:0000259" key="8">
    <source>
        <dbReference type="PROSITE" id="PS50885"/>
    </source>
</evidence>
<dbReference type="Pfam" id="PF18947">
    <property type="entry name" value="HAMP_2"/>
    <property type="match status" value="1"/>
</dbReference>